<keyword evidence="3" id="KW-1185">Reference proteome</keyword>
<dbReference type="OrthoDB" id="253070at2759"/>
<feature type="region of interest" description="Disordered" evidence="1">
    <location>
        <begin position="73"/>
        <end position="127"/>
    </location>
</feature>
<evidence type="ECO:0000313" key="2">
    <source>
        <dbReference type="EMBL" id="ORC87239.1"/>
    </source>
</evidence>
<feature type="compositionally biased region" description="Acidic residues" evidence="1">
    <location>
        <begin position="109"/>
        <end position="121"/>
    </location>
</feature>
<protein>
    <submittedName>
        <fullName evidence="2">Uncharacterized protein</fullName>
    </submittedName>
</protein>
<gene>
    <name evidence="2" type="ORF">TM35_000232100</name>
</gene>
<dbReference type="VEuPathDB" id="TriTrypDB:TM35_000232100"/>
<accession>A0A1X0NSS3</accession>
<dbReference type="AlphaFoldDB" id="A0A1X0NSS3"/>
<reference evidence="2 3" key="1">
    <citation type="submission" date="2017-03" db="EMBL/GenBank/DDBJ databases">
        <title>An alternative strategy for trypanosome survival in the mammalian bloodstream revealed through genome and transcriptome analysis of the ubiquitous bovine parasite Trypanosoma (Megatrypanum) theileri.</title>
        <authorList>
            <person name="Kelly S."/>
            <person name="Ivens A."/>
            <person name="Mott A."/>
            <person name="O'Neill E."/>
            <person name="Emms D."/>
            <person name="Macleod O."/>
            <person name="Voorheis P."/>
            <person name="Matthews J."/>
            <person name="Matthews K."/>
            <person name="Carrington M."/>
        </authorList>
    </citation>
    <scope>NUCLEOTIDE SEQUENCE [LARGE SCALE GENOMIC DNA]</scope>
    <source>
        <strain evidence="2">Edinburgh</strain>
    </source>
</reference>
<evidence type="ECO:0000256" key="1">
    <source>
        <dbReference type="SAM" id="MobiDB-lite"/>
    </source>
</evidence>
<dbReference type="Proteomes" id="UP000192257">
    <property type="component" value="Unassembled WGS sequence"/>
</dbReference>
<dbReference type="RefSeq" id="XP_028881305.1">
    <property type="nucleotide sequence ID" value="XM_029027450.1"/>
</dbReference>
<proteinExistence type="predicted"/>
<evidence type="ECO:0000313" key="3">
    <source>
        <dbReference type="Proteomes" id="UP000192257"/>
    </source>
</evidence>
<name>A0A1X0NSS3_9TRYP</name>
<feature type="compositionally biased region" description="Basic and acidic residues" evidence="1">
    <location>
        <begin position="73"/>
        <end position="83"/>
    </location>
</feature>
<organism evidence="2 3">
    <name type="scientific">Trypanosoma theileri</name>
    <dbReference type="NCBI Taxonomy" id="67003"/>
    <lineage>
        <taxon>Eukaryota</taxon>
        <taxon>Discoba</taxon>
        <taxon>Euglenozoa</taxon>
        <taxon>Kinetoplastea</taxon>
        <taxon>Metakinetoplastina</taxon>
        <taxon>Trypanosomatida</taxon>
        <taxon>Trypanosomatidae</taxon>
        <taxon>Trypanosoma</taxon>
    </lineage>
</organism>
<dbReference type="EMBL" id="NBCO01000023">
    <property type="protein sequence ID" value="ORC87239.1"/>
    <property type="molecule type" value="Genomic_DNA"/>
</dbReference>
<feature type="compositionally biased region" description="Basic and acidic residues" evidence="1">
    <location>
        <begin position="99"/>
        <end position="108"/>
    </location>
</feature>
<sequence length="267" mass="29909">MDAAPLLRGSELLLGKLPLVAKAHALARQDPADPQAECNVLSYGTDVYRVLACRDTPVALPTHMTFLTALETARREEKEKETETDTTTAVHSNEKKKRKEEEKEKDNSEAENEEEEEDEEAVLGSVPRGKEELKLLHAIREPLERVGESVRGSENKKINNNNNSISSSGIAAATAPAGRISWELLLDSLMTRGAAAGDEDDEKVRSYLRRVSWIGQQKKLHAVHSGSLESRGGSEQPWMSMSEAMRVQKEIQRMRTQRNRFHRAKKE</sequence>
<comment type="caution">
    <text evidence="2">The sequence shown here is derived from an EMBL/GenBank/DDBJ whole genome shotgun (WGS) entry which is preliminary data.</text>
</comment>
<dbReference type="GeneID" id="39987230"/>